<accession>A0A7U6GDC9</accession>
<proteinExistence type="predicted"/>
<dbReference type="KEGG" id="cex:CSE_02160"/>
<dbReference type="InterPro" id="IPR013096">
    <property type="entry name" value="Cupin_2"/>
</dbReference>
<dbReference type="RefSeq" id="WP_014452749.1">
    <property type="nucleotide sequence ID" value="NC_017096.1"/>
</dbReference>
<dbReference type="Pfam" id="PF07883">
    <property type="entry name" value="Cupin_2"/>
    <property type="match status" value="1"/>
</dbReference>
<keyword evidence="3" id="KW-1185">Reference proteome</keyword>
<dbReference type="Gene3D" id="2.60.120.10">
    <property type="entry name" value="Jelly Rolls"/>
    <property type="match status" value="1"/>
</dbReference>
<sequence>MKTIKPEELKPEPVEFNGAYIPGVTIRWLIKKEDGAERFAMRYFELEPGAVIPEHHHEWEHEIFILQGKLIITEGDEERTVESGTAVFIKPNAPHSYKNIGDTKALMLCLIPYLKI</sequence>
<dbReference type="PANTHER" id="PTHR37694:SF1">
    <property type="entry name" value="SLR8022 PROTEIN"/>
    <property type="match status" value="1"/>
</dbReference>
<evidence type="ECO:0000313" key="3">
    <source>
        <dbReference type="Proteomes" id="UP000004793"/>
    </source>
</evidence>
<organism evidence="2 3">
    <name type="scientific">Caldisericum exile (strain DSM 21853 / NBRC 104410 / AZM16c01)</name>
    <dbReference type="NCBI Taxonomy" id="511051"/>
    <lineage>
        <taxon>Bacteria</taxon>
        <taxon>Pseudomonadati</taxon>
        <taxon>Caldisericota/Cryosericota group</taxon>
        <taxon>Caldisericota</taxon>
        <taxon>Caldisericia</taxon>
        <taxon>Caldisericales</taxon>
        <taxon>Caldisericaceae</taxon>
        <taxon>Caldisericum</taxon>
    </lineage>
</organism>
<evidence type="ECO:0000259" key="1">
    <source>
        <dbReference type="Pfam" id="PF07883"/>
    </source>
</evidence>
<dbReference type="CDD" id="cd02222">
    <property type="entry name" value="cupin_TM1459-like"/>
    <property type="match status" value="1"/>
</dbReference>
<evidence type="ECO:0000313" key="2">
    <source>
        <dbReference type="EMBL" id="BAL80342.1"/>
    </source>
</evidence>
<dbReference type="PANTHER" id="PTHR37694">
    <property type="entry name" value="SLR8022 PROTEIN"/>
    <property type="match status" value="1"/>
</dbReference>
<protein>
    <recommendedName>
        <fullName evidence="1">Cupin type-2 domain-containing protein</fullName>
    </recommendedName>
</protein>
<dbReference type="InterPro" id="IPR014710">
    <property type="entry name" value="RmlC-like_jellyroll"/>
</dbReference>
<feature type="domain" description="Cupin type-2" evidence="1">
    <location>
        <begin position="43"/>
        <end position="110"/>
    </location>
</feature>
<gene>
    <name evidence="2" type="ordered locus">CSE_02160</name>
</gene>
<name>A0A7U6GDC9_CALEA</name>
<reference evidence="2 3" key="1">
    <citation type="submission" date="2011-01" db="EMBL/GenBank/DDBJ databases">
        <title>Whole genome sequence of Caldisericum exile AZM16c01.</title>
        <authorList>
            <person name="Narita-Yamada S."/>
            <person name="Kawakoshi A."/>
            <person name="Nakamura S."/>
            <person name="Sasagawa M."/>
            <person name="Fukada J."/>
            <person name="Sekine M."/>
            <person name="Kato Y."/>
            <person name="Fukai R."/>
            <person name="Sasaki K."/>
            <person name="Hanamaki A."/>
            <person name="Narita H."/>
            <person name="Konno Y."/>
            <person name="Mori K."/>
            <person name="Yamazaki S."/>
            <person name="Suzuki K."/>
            <person name="Fujita N."/>
        </authorList>
    </citation>
    <scope>NUCLEOTIDE SEQUENCE [LARGE SCALE GENOMIC DNA]</scope>
    <source>
        <strain evidence="3">DSM 21853 / NBRC 104410 / AZM16c01</strain>
    </source>
</reference>
<dbReference type="EMBL" id="AP012051">
    <property type="protein sequence ID" value="BAL80342.1"/>
    <property type="molecule type" value="Genomic_DNA"/>
</dbReference>
<dbReference type="InterPro" id="IPR011051">
    <property type="entry name" value="RmlC_Cupin_sf"/>
</dbReference>
<dbReference type="SUPFAM" id="SSF51182">
    <property type="entry name" value="RmlC-like cupins"/>
    <property type="match status" value="1"/>
</dbReference>
<dbReference type="AlphaFoldDB" id="A0A7U6GDC9"/>
<dbReference type="Proteomes" id="UP000004793">
    <property type="component" value="Chromosome"/>
</dbReference>